<dbReference type="Proteomes" id="UP000449846">
    <property type="component" value="Unassembled WGS sequence"/>
</dbReference>
<reference evidence="1 2" key="1">
    <citation type="submission" date="2019-11" db="EMBL/GenBank/DDBJ databases">
        <authorList>
            <person name="Dong K."/>
        </authorList>
    </citation>
    <scope>NUCLEOTIDE SEQUENCE [LARGE SCALE GENOMIC DNA]</scope>
    <source>
        <strain evidence="1 2">NBRC 112902</strain>
    </source>
</reference>
<dbReference type="AlphaFoldDB" id="A0A844HQN8"/>
<gene>
    <name evidence="1" type="ORF">GL300_12305</name>
</gene>
<dbReference type="OrthoDB" id="7321232at2"/>
<evidence type="ECO:0000313" key="2">
    <source>
        <dbReference type="Proteomes" id="UP000449846"/>
    </source>
</evidence>
<dbReference type="EMBL" id="WMIG01000005">
    <property type="protein sequence ID" value="MTH59991.1"/>
    <property type="molecule type" value="Genomic_DNA"/>
</dbReference>
<organism evidence="1 2">
    <name type="scientific">Paracoccus litorisediminis</name>
    <dbReference type="NCBI Taxonomy" id="2006130"/>
    <lineage>
        <taxon>Bacteria</taxon>
        <taxon>Pseudomonadati</taxon>
        <taxon>Pseudomonadota</taxon>
        <taxon>Alphaproteobacteria</taxon>
        <taxon>Rhodobacterales</taxon>
        <taxon>Paracoccaceae</taxon>
        <taxon>Paracoccus</taxon>
    </lineage>
</organism>
<keyword evidence="2" id="KW-1185">Reference proteome</keyword>
<proteinExistence type="predicted"/>
<sequence>MAFLERQPTGGDYWRSIILFGRNVTSYKFALARALLEFKGRGNDLVTLEELALPFARNVCEHLACVSACNFDPLSGGIGAEF</sequence>
<protein>
    <submittedName>
        <fullName evidence="1">Uncharacterized protein</fullName>
    </submittedName>
</protein>
<dbReference type="RefSeq" id="WP_155039926.1">
    <property type="nucleotide sequence ID" value="NZ_WMIG01000005.1"/>
</dbReference>
<accession>A0A844HQN8</accession>
<evidence type="ECO:0000313" key="1">
    <source>
        <dbReference type="EMBL" id="MTH59991.1"/>
    </source>
</evidence>
<name>A0A844HQN8_9RHOB</name>
<comment type="caution">
    <text evidence="1">The sequence shown here is derived from an EMBL/GenBank/DDBJ whole genome shotgun (WGS) entry which is preliminary data.</text>
</comment>